<dbReference type="PROSITE" id="PS51736">
    <property type="entry name" value="RECOMBINASES_3"/>
    <property type="match status" value="1"/>
</dbReference>
<dbReference type="InterPro" id="IPR036162">
    <property type="entry name" value="Resolvase-like_N_sf"/>
</dbReference>
<dbReference type="InterPro" id="IPR006118">
    <property type="entry name" value="Recombinase_CS"/>
</dbReference>
<name>A0ABV7HY23_9HYPH</name>
<gene>
    <name evidence="6" type="ORF">ACFOHV_08285</name>
</gene>
<keyword evidence="2" id="KW-0238">DNA-binding</keyword>
<dbReference type="Pfam" id="PF00239">
    <property type="entry name" value="Resolvase"/>
    <property type="match status" value="1"/>
</dbReference>
<protein>
    <submittedName>
        <fullName evidence="6">Recombinase family protein</fullName>
    </submittedName>
</protein>
<dbReference type="Proteomes" id="UP001595647">
    <property type="component" value="Unassembled WGS sequence"/>
</dbReference>
<keyword evidence="3" id="KW-0233">DNA recombination</keyword>
<keyword evidence="7" id="KW-1185">Reference proteome</keyword>
<dbReference type="EMBL" id="JBHRTG010000007">
    <property type="protein sequence ID" value="MFC3163274.1"/>
    <property type="molecule type" value="Genomic_DNA"/>
</dbReference>
<dbReference type="CDD" id="cd03768">
    <property type="entry name" value="SR_ResInv"/>
    <property type="match status" value="1"/>
</dbReference>
<dbReference type="PROSITE" id="PS00398">
    <property type="entry name" value="RECOMBINASES_2"/>
    <property type="match status" value="1"/>
</dbReference>
<evidence type="ECO:0000256" key="1">
    <source>
        <dbReference type="ARBA" id="ARBA00022908"/>
    </source>
</evidence>
<sequence>MEASRFRMSGLRKPSFLSSKRSEMRIAGKDSWVARIGYARVSTIDQHLGLQRDALQAAGCDRIFEDHGVSGGQSKRCGLSGVLRTLRRGDVLVVWRLDRLGRSVGHLVQIITRLQKRQIGFRSVMENIDTESAGGRMVFHVLAAMAEFERSIIRERTVAGIAAARARGQQHGRKRSLTDEQCLAAYKEIGGGEPWEDVASRLHVHPRTLKRGITKVCGGIPGYTA</sequence>
<organism evidence="6 7">
    <name type="scientific">Ciceribacter thiooxidans</name>
    <dbReference type="NCBI Taxonomy" id="1969821"/>
    <lineage>
        <taxon>Bacteria</taxon>
        <taxon>Pseudomonadati</taxon>
        <taxon>Pseudomonadota</taxon>
        <taxon>Alphaproteobacteria</taxon>
        <taxon>Hyphomicrobiales</taxon>
        <taxon>Rhizobiaceae</taxon>
        <taxon>Ciceribacter</taxon>
    </lineage>
</organism>
<dbReference type="PROSITE" id="PS00397">
    <property type="entry name" value="RECOMBINASES_1"/>
    <property type="match status" value="1"/>
</dbReference>
<evidence type="ECO:0000256" key="2">
    <source>
        <dbReference type="ARBA" id="ARBA00023125"/>
    </source>
</evidence>
<dbReference type="PANTHER" id="PTHR30461:SF2">
    <property type="entry name" value="SERINE RECOMBINASE PINE-RELATED"/>
    <property type="match status" value="1"/>
</dbReference>
<evidence type="ECO:0000313" key="7">
    <source>
        <dbReference type="Proteomes" id="UP001595647"/>
    </source>
</evidence>
<dbReference type="InterPro" id="IPR006119">
    <property type="entry name" value="Resolv_N"/>
</dbReference>
<keyword evidence="1" id="KW-0229">DNA integration</keyword>
<comment type="caution">
    <text evidence="6">The sequence shown here is derived from an EMBL/GenBank/DDBJ whole genome shotgun (WGS) entry which is preliminary data.</text>
</comment>
<dbReference type="SUPFAM" id="SSF53041">
    <property type="entry name" value="Resolvase-like"/>
    <property type="match status" value="1"/>
</dbReference>
<feature type="domain" description="Resolvase/invertase-type recombinase catalytic" evidence="5">
    <location>
        <begin position="34"/>
        <end position="168"/>
    </location>
</feature>
<evidence type="ECO:0000256" key="4">
    <source>
        <dbReference type="PROSITE-ProRule" id="PRU10137"/>
    </source>
</evidence>
<evidence type="ECO:0000259" key="5">
    <source>
        <dbReference type="PROSITE" id="PS51736"/>
    </source>
</evidence>
<dbReference type="InterPro" id="IPR050639">
    <property type="entry name" value="SSR_resolvase"/>
</dbReference>
<reference evidence="7" key="1">
    <citation type="journal article" date="2019" name="Int. J. Syst. Evol. Microbiol.">
        <title>The Global Catalogue of Microorganisms (GCM) 10K type strain sequencing project: providing services to taxonomists for standard genome sequencing and annotation.</title>
        <authorList>
            <consortium name="The Broad Institute Genomics Platform"/>
            <consortium name="The Broad Institute Genome Sequencing Center for Infectious Disease"/>
            <person name="Wu L."/>
            <person name="Ma J."/>
        </authorList>
    </citation>
    <scope>NUCLEOTIDE SEQUENCE [LARGE SCALE GENOMIC DNA]</scope>
    <source>
        <strain evidence="7">KCTC 52231</strain>
    </source>
</reference>
<evidence type="ECO:0000313" key="6">
    <source>
        <dbReference type="EMBL" id="MFC3163274.1"/>
    </source>
</evidence>
<dbReference type="PANTHER" id="PTHR30461">
    <property type="entry name" value="DNA-INVERTASE FROM LAMBDOID PROPHAGE"/>
    <property type="match status" value="1"/>
</dbReference>
<feature type="active site" description="O-(5'-phospho-DNA)-serine intermediate" evidence="4">
    <location>
        <position position="42"/>
    </location>
</feature>
<evidence type="ECO:0000256" key="3">
    <source>
        <dbReference type="ARBA" id="ARBA00023172"/>
    </source>
</evidence>
<dbReference type="Gene3D" id="3.40.50.1390">
    <property type="entry name" value="Resolvase, N-terminal catalytic domain"/>
    <property type="match status" value="1"/>
</dbReference>
<dbReference type="SMART" id="SM00857">
    <property type="entry name" value="Resolvase"/>
    <property type="match status" value="1"/>
</dbReference>
<accession>A0ABV7HY23</accession>
<proteinExistence type="predicted"/>